<dbReference type="GO" id="GO:0043165">
    <property type="term" value="P:Gram-negative-bacterium-type cell outer membrane assembly"/>
    <property type="evidence" value="ECO:0007669"/>
    <property type="project" value="UniProtKB-UniRule"/>
</dbReference>
<feature type="domain" description="LptD C-terminal" evidence="2">
    <location>
        <begin position="271"/>
        <end position="611"/>
    </location>
</feature>
<dbReference type="Proteomes" id="UP000193623">
    <property type="component" value="Unassembled WGS sequence"/>
</dbReference>
<protein>
    <recommendedName>
        <fullName evidence="1">LPS-assembly protein LptD</fullName>
    </recommendedName>
</protein>
<feature type="chain" id="PRO_5013411700" description="LPS-assembly protein LptD" evidence="1">
    <location>
        <begin position="24"/>
        <end position="709"/>
    </location>
</feature>
<keyword evidence="4" id="KW-1185">Reference proteome</keyword>
<dbReference type="InterPro" id="IPR050218">
    <property type="entry name" value="LptD"/>
</dbReference>
<comment type="subcellular location">
    <subcellularLocation>
        <location evidence="1">Cell outer membrane</location>
    </subcellularLocation>
</comment>
<evidence type="ECO:0000259" key="2">
    <source>
        <dbReference type="Pfam" id="PF04453"/>
    </source>
</evidence>
<comment type="subunit">
    <text evidence="1">Component of the lipopolysaccharide transport and assembly complex.</text>
</comment>
<keyword evidence="1" id="KW-0732">Signal</keyword>
<gene>
    <name evidence="1 3" type="primary">lptD</name>
    <name evidence="3" type="ORF">PSJ8397_00609</name>
</gene>
<dbReference type="InterPro" id="IPR007543">
    <property type="entry name" value="LptD_C"/>
</dbReference>
<dbReference type="OrthoDB" id="9760225at2"/>
<dbReference type="GO" id="GO:1990351">
    <property type="term" value="C:transporter complex"/>
    <property type="evidence" value="ECO:0007669"/>
    <property type="project" value="TreeGrafter"/>
</dbReference>
<dbReference type="EMBL" id="FWFT01000001">
    <property type="protein sequence ID" value="SLN18559.1"/>
    <property type="molecule type" value="Genomic_DNA"/>
</dbReference>
<comment type="similarity">
    <text evidence="1">Belongs to the LptD family.</text>
</comment>
<accession>A0A1Y5RJ63</accession>
<dbReference type="PANTHER" id="PTHR30189">
    <property type="entry name" value="LPS-ASSEMBLY PROTEIN"/>
    <property type="match status" value="1"/>
</dbReference>
<comment type="caution">
    <text evidence="1">Lacks conserved residue(s) required for the propagation of feature annotation.</text>
</comment>
<dbReference type="HAMAP" id="MF_01411">
    <property type="entry name" value="LPS_assembly_LptD"/>
    <property type="match status" value="1"/>
</dbReference>
<name>A0A1Y5RJ63_9RHOB</name>
<organism evidence="3 4">
    <name type="scientific">Pseudooctadecabacter jejudonensis</name>
    <dbReference type="NCBI Taxonomy" id="1391910"/>
    <lineage>
        <taxon>Bacteria</taxon>
        <taxon>Pseudomonadati</taxon>
        <taxon>Pseudomonadota</taxon>
        <taxon>Alphaproteobacteria</taxon>
        <taxon>Rhodobacterales</taxon>
        <taxon>Paracoccaceae</taxon>
        <taxon>Pseudooctadecabacter</taxon>
    </lineage>
</organism>
<dbReference type="InterPro" id="IPR020889">
    <property type="entry name" value="LipoPS_assembly_LptD"/>
</dbReference>
<keyword evidence="1" id="KW-0472">Membrane</keyword>
<dbReference type="RefSeq" id="WP_143515326.1">
    <property type="nucleotide sequence ID" value="NZ_FWFT01000001.1"/>
</dbReference>
<dbReference type="GO" id="GO:0015920">
    <property type="term" value="P:lipopolysaccharide transport"/>
    <property type="evidence" value="ECO:0007669"/>
    <property type="project" value="InterPro"/>
</dbReference>
<sequence precursor="true">MHLRLLLALLLGLFALKAPTGVAAQSAATLVADSVFIPAGGQTLVADGNVEVFFDGTRLSARRITFDQTADRLTIDGPIFIVTPDGTILNADQASLDPRLENGILQGARLVLNQQLQLAANQIDRVGGRYTQLYQVAATSCHICATGETPLWEIRARRVVHDQEERQLYFDDATFRVAGVPIFYIPQMRLPDPTLTRATGLLIPRLRTTDNLGTGIKLPYFIRLGDHRDLTLTPYLSTSTTTLEAAYRQAFLRGNLAIEGAVTRDDLTDNTRAYLFADGIFDLGRDVILRFDVEYTSDDDYLLEYDYSDKDRLDSEISVERVRDRDMFRGSLTYFSSLRDGEPSETLPPLLADAQWERRVTPRWGGTFTFTSDFQAHYRETTAQATATDLGGRDVARLGFGTAYRRDLVTDFGLVADASLGFDIDFYNVADDTVTGDTLRSTGFAQTTLRYPLVRRTSGAVHVLEPTVQLAWSAVNGDAVVNEDSTATEFDQANLFALSRFAGEDAVETGLRGAAGLTWTRRGNGGWDSTMTMGRVFRDTGAANFSRSSGLAQATSDWLVAGQLRVPMGLALDARLILDDAFEVTKSEVRGSWSGGKLDLEASYIFLPADTFESRSDKVSEWTIDADYRFDSTWSAGLNARYDVISNSPSRTGLEVGWQNECVTVDFSVSRRFTTSTTLSPSTDFGLSIGLNGFSAGRSADVPAHQCTQ</sequence>
<proteinExistence type="inferred from homology"/>
<comment type="function">
    <text evidence="1">Involved in the assembly of lipopolysaccharide (LPS) at the surface of the outer membrane.</text>
</comment>
<reference evidence="3 4" key="1">
    <citation type="submission" date="2017-03" db="EMBL/GenBank/DDBJ databases">
        <authorList>
            <person name="Afonso C.L."/>
            <person name="Miller P.J."/>
            <person name="Scott M.A."/>
            <person name="Spackman E."/>
            <person name="Goraichik I."/>
            <person name="Dimitrov K.M."/>
            <person name="Suarez D.L."/>
            <person name="Swayne D.E."/>
        </authorList>
    </citation>
    <scope>NUCLEOTIDE SEQUENCE [LARGE SCALE GENOMIC DNA]</scope>
    <source>
        <strain evidence="3 4">CECT 8397</strain>
    </source>
</reference>
<evidence type="ECO:0000313" key="4">
    <source>
        <dbReference type="Proteomes" id="UP000193623"/>
    </source>
</evidence>
<evidence type="ECO:0000256" key="1">
    <source>
        <dbReference type="HAMAP-Rule" id="MF_01411"/>
    </source>
</evidence>
<dbReference type="Pfam" id="PF04453">
    <property type="entry name" value="LptD"/>
    <property type="match status" value="1"/>
</dbReference>
<keyword evidence="1" id="KW-0998">Cell outer membrane</keyword>
<dbReference type="AlphaFoldDB" id="A0A1Y5RJ63"/>
<dbReference type="PANTHER" id="PTHR30189:SF1">
    <property type="entry name" value="LPS-ASSEMBLY PROTEIN LPTD"/>
    <property type="match status" value="1"/>
</dbReference>
<feature type="signal peptide" evidence="1">
    <location>
        <begin position="1"/>
        <end position="23"/>
    </location>
</feature>
<evidence type="ECO:0000313" key="3">
    <source>
        <dbReference type="EMBL" id="SLN18559.1"/>
    </source>
</evidence>
<dbReference type="GO" id="GO:0009279">
    <property type="term" value="C:cell outer membrane"/>
    <property type="evidence" value="ECO:0007669"/>
    <property type="project" value="UniProtKB-SubCell"/>
</dbReference>